<evidence type="ECO:0000259" key="6">
    <source>
        <dbReference type="Pfam" id="PF00703"/>
    </source>
</evidence>
<comment type="similarity">
    <text evidence="2">Belongs to the glycosyl hydrolase 2 family.</text>
</comment>
<comment type="catalytic activity">
    <reaction evidence="1">
        <text>Hydrolysis of terminal, non-reducing beta-D-mannose residues in beta-D-mannosides.</text>
        <dbReference type="EC" id="3.2.1.25"/>
    </reaction>
</comment>
<evidence type="ECO:0000256" key="4">
    <source>
        <dbReference type="ARBA" id="ARBA00022801"/>
    </source>
</evidence>
<accession>A0A4P6LYG0</accession>
<sequence length="836" mass="96742">MEKINLNQGWKLHDSPLFWEKDKLEAVRSFQEGWLTCDVPADVRMPLIKEGIIKDPVVADHCLESEWVEKRAWWFFKEFEICGLSGKTAELVLEALDTKSDVFINGQYAGSQKSVHYPFFCSAGHMLREGKNEIAVRVSTGLEEVTDEQLSQINWAVCREDDNGGKYRSDYRRAFVRRPQYTVGWDWGPRVVTCGIVGDVYLLCSEKAVIRDVEIKNRLQEDKAFLEVTAEVESLSMVSTQNCDIEVKVFYEEQVCAVSILKDQLLTSGMNYFCVDMEIEHPKLWWPNGYGEQPLYRVSVEMTLDGGRKECRDITYGIRSLRLDTSPMEGDKRRFQFYVNDVPVFCKGGDWIPNDSIYARVTDQKIEKLLEEAVNANFNMLRIWGGGLYEREYFYQLCDRKGILVWQDFMFACAAYPDHLDWFCAEVEKELEYQTRRLRNHACIALFCGSNENHWLFNPQDNPQWQVEFTREKPLGLYITNVMAKKIIHANCADIPYWNSSPYGGKLPNDDSCGDVHRWHNGFMSMDMEERIEPVLYDEVHSRFVSEYGCVGPCCVESVNEYMDTDQPERTGRAWEMHCNVFERDSVYAGIRKHYLDNPENLDMEEYSLYGGMFQALVLGYSLEAIRAQMECYGALFWMYNDTWGENGWTIIDYYLRRKISYYAVKRALAPVKLVMRCEKDELVVWGLNDTNTCTEAVGELGYVSFDGTVRKLRPAAFKLPAASRQCVLREKLPKEDYKKGSIMFFAADGPAKSVCLRMGDMRNLEFEKSTIEIVQTKQTGCFTHVTVTSTGYVHGAYAEGNYVCTDNYFDILPGEKKEIQIENPKGQEIHFRQVR</sequence>
<dbReference type="InterPro" id="IPR017853">
    <property type="entry name" value="GH"/>
</dbReference>
<dbReference type="InterPro" id="IPR008979">
    <property type="entry name" value="Galactose-bd-like_sf"/>
</dbReference>
<dbReference type="KEGG" id="bpro:PMF13cell1_02740"/>
<evidence type="ECO:0000256" key="5">
    <source>
        <dbReference type="ARBA" id="ARBA00023295"/>
    </source>
</evidence>
<evidence type="ECO:0000256" key="1">
    <source>
        <dbReference type="ARBA" id="ARBA00000829"/>
    </source>
</evidence>
<name>A0A4P6LYG0_9FIRM</name>
<gene>
    <name evidence="8" type="primary">csxA_3</name>
    <name evidence="8" type="ORF">PMF13cell1_02740</name>
</gene>
<evidence type="ECO:0000313" key="9">
    <source>
        <dbReference type="Proteomes" id="UP000289794"/>
    </source>
</evidence>
<reference evidence="8 9" key="1">
    <citation type="submission" date="2019-01" db="EMBL/GenBank/DDBJ databases">
        <title>PMF-metabolizing Aryl O-demethylase.</title>
        <authorList>
            <person name="Kim M."/>
        </authorList>
    </citation>
    <scope>NUCLEOTIDE SEQUENCE [LARGE SCALE GENOMIC DNA]</scope>
    <source>
        <strain evidence="8 9">PMF1</strain>
    </source>
</reference>
<dbReference type="Gene3D" id="2.60.120.260">
    <property type="entry name" value="Galactose-binding domain-like"/>
    <property type="match status" value="1"/>
</dbReference>
<proteinExistence type="inferred from homology"/>
<dbReference type="InterPro" id="IPR054593">
    <property type="entry name" value="Beta-mannosidase-like_N2"/>
</dbReference>
<dbReference type="SUPFAM" id="SSF49303">
    <property type="entry name" value="beta-Galactosidase/glucuronidase domain"/>
    <property type="match status" value="2"/>
</dbReference>
<dbReference type="Pfam" id="PF00703">
    <property type="entry name" value="Glyco_hydro_2"/>
    <property type="match status" value="1"/>
</dbReference>
<evidence type="ECO:0000256" key="3">
    <source>
        <dbReference type="ARBA" id="ARBA00012754"/>
    </source>
</evidence>
<dbReference type="GO" id="GO:0006516">
    <property type="term" value="P:glycoprotein catabolic process"/>
    <property type="evidence" value="ECO:0007669"/>
    <property type="project" value="TreeGrafter"/>
</dbReference>
<dbReference type="InterPro" id="IPR013783">
    <property type="entry name" value="Ig-like_fold"/>
</dbReference>
<dbReference type="PANTHER" id="PTHR43730">
    <property type="entry name" value="BETA-MANNOSIDASE"/>
    <property type="match status" value="1"/>
</dbReference>
<feature type="domain" description="Beta-mannosidase-like galactose-binding" evidence="7">
    <location>
        <begin position="31"/>
        <end position="197"/>
    </location>
</feature>
<evidence type="ECO:0000259" key="7">
    <source>
        <dbReference type="Pfam" id="PF22666"/>
    </source>
</evidence>
<dbReference type="SUPFAM" id="SSF49785">
    <property type="entry name" value="Galactose-binding domain-like"/>
    <property type="match status" value="1"/>
</dbReference>
<organism evidence="8 9">
    <name type="scientific">Blautia producta</name>
    <dbReference type="NCBI Taxonomy" id="33035"/>
    <lineage>
        <taxon>Bacteria</taxon>
        <taxon>Bacillati</taxon>
        <taxon>Bacillota</taxon>
        <taxon>Clostridia</taxon>
        <taxon>Lachnospirales</taxon>
        <taxon>Lachnospiraceae</taxon>
        <taxon>Blautia</taxon>
    </lineage>
</organism>
<dbReference type="InterPro" id="IPR050887">
    <property type="entry name" value="Beta-mannosidase_GH2"/>
</dbReference>
<keyword evidence="4 8" id="KW-0378">Hydrolase</keyword>
<dbReference type="RefSeq" id="WP_243126126.1">
    <property type="nucleotide sequence ID" value="NZ_CP035945.1"/>
</dbReference>
<dbReference type="PANTHER" id="PTHR43730:SF1">
    <property type="entry name" value="BETA-MANNOSIDASE"/>
    <property type="match status" value="1"/>
</dbReference>
<dbReference type="AlphaFoldDB" id="A0A4P6LYG0"/>
<dbReference type="Pfam" id="PF22666">
    <property type="entry name" value="Glyco_hydro_2_N2"/>
    <property type="match status" value="1"/>
</dbReference>
<dbReference type="SUPFAM" id="SSF51445">
    <property type="entry name" value="(Trans)glycosidases"/>
    <property type="match status" value="1"/>
</dbReference>
<evidence type="ECO:0000313" key="8">
    <source>
        <dbReference type="EMBL" id="QBE97186.1"/>
    </source>
</evidence>
<dbReference type="EC" id="3.2.1.25" evidence="3"/>
<dbReference type="Gene3D" id="2.60.40.10">
    <property type="entry name" value="Immunoglobulins"/>
    <property type="match status" value="2"/>
</dbReference>
<dbReference type="EMBL" id="CP035945">
    <property type="protein sequence ID" value="QBE97186.1"/>
    <property type="molecule type" value="Genomic_DNA"/>
</dbReference>
<keyword evidence="5 8" id="KW-0326">Glycosidase</keyword>
<dbReference type="GO" id="GO:0004567">
    <property type="term" value="F:beta-mannosidase activity"/>
    <property type="evidence" value="ECO:0007669"/>
    <property type="project" value="UniProtKB-EC"/>
</dbReference>
<feature type="domain" description="Glycoside hydrolase family 2 immunoglobulin-like beta-sandwich" evidence="6">
    <location>
        <begin position="210"/>
        <end position="319"/>
    </location>
</feature>
<protein>
    <recommendedName>
        <fullName evidence="3">beta-mannosidase</fullName>
        <ecNumber evidence="3">3.2.1.25</ecNumber>
    </recommendedName>
</protein>
<evidence type="ECO:0000256" key="2">
    <source>
        <dbReference type="ARBA" id="ARBA00007401"/>
    </source>
</evidence>
<dbReference type="InterPro" id="IPR036156">
    <property type="entry name" value="Beta-gal/glucu_dom_sf"/>
</dbReference>
<dbReference type="Gene3D" id="3.20.20.80">
    <property type="entry name" value="Glycosidases"/>
    <property type="match status" value="1"/>
</dbReference>
<dbReference type="Proteomes" id="UP000289794">
    <property type="component" value="Chromosome"/>
</dbReference>
<dbReference type="GO" id="GO:0005975">
    <property type="term" value="P:carbohydrate metabolic process"/>
    <property type="evidence" value="ECO:0007669"/>
    <property type="project" value="InterPro"/>
</dbReference>
<dbReference type="InterPro" id="IPR006102">
    <property type="entry name" value="Ig-like_GH2"/>
</dbReference>